<sequence length="137" mass="15125">MSAPAVPPAVQDTEGARAALDAFLAALNSRSVPDWTRTLHFPHLRIHDGAVTVWETPEIYVESATPEVAQLVATGWDHSGWERVELIQTSADQVHAQVRFARYDAEDRPLGSFESVYVVTRQEGRWGVLARIGFTAA</sequence>
<evidence type="ECO:0000313" key="2">
    <source>
        <dbReference type="Proteomes" id="UP000323242"/>
    </source>
</evidence>
<gene>
    <name evidence="1" type="ORF">FY004_08825</name>
</gene>
<comment type="caution">
    <text evidence="1">The sequence shown here is derived from an EMBL/GenBank/DDBJ whole genome shotgun (WGS) entry which is preliminary data.</text>
</comment>
<dbReference type="RefSeq" id="WP_097990223.1">
    <property type="nucleotide sequence ID" value="NZ_VSZQ01000035.1"/>
</dbReference>
<keyword evidence="2" id="KW-1185">Reference proteome</keyword>
<reference evidence="1 2" key="1">
    <citation type="submission" date="2019-08" db="EMBL/GenBank/DDBJ databases">
        <title>Draft genome for granaticin producer strain Streptomyces parvus C05.</title>
        <authorList>
            <person name="Gonzalez-Pimentel J.L."/>
        </authorList>
    </citation>
    <scope>NUCLEOTIDE SEQUENCE [LARGE SCALE GENOMIC DNA]</scope>
    <source>
        <strain evidence="1 2">C05</strain>
    </source>
</reference>
<proteinExistence type="predicted"/>
<dbReference type="Proteomes" id="UP000323242">
    <property type="component" value="Unassembled WGS sequence"/>
</dbReference>
<organism evidence="1 2">
    <name type="scientific">Streptomyces parvus</name>
    <dbReference type="NCBI Taxonomy" id="66428"/>
    <lineage>
        <taxon>Bacteria</taxon>
        <taxon>Bacillati</taxon>
        <taxon>Actinomycetota</taxon>
        <taxon>Actinomycetes</taxon>
        <taxon>Kitasatosporales</taxon>
        <taxon>Streptomycetaceae</taxon>
        <taxon>Streptomyces</taxon>
    </lineage>
</organism>
<name>A0A5D4JI36_9ACTN</name>
<dbReference type="EMBL" id="VSZQ01000035">
    <property type="protein sequence ID" value="TYR64912.1"/>
    <property type="molecule type" value="Genomic_DNA"/>
</dbReference>
<accession>A0A5D4JI36</accession>
<evidence type="ECO:0000313" key="1">
    <source>
        <dbReference type="EMBL" id="TYR64912.1"/>
    </source>
</evidence>
<evidence type="ECO:0008006" key="3">
    <source>
        <dbReference type="Google" id="ProtNLM"/>
    </source>
</evidence>
<protein>
    <recommendedName>
        <fullName evidence="3">Nuclear transport factor 2 family protein</fullName>
    </recommendedName>
</protein>
<dbReference type="AlphaFoldDB" id="A0A5D4JI36"/>